<feature type="coiled-coil region" evidence="1">
    <location>
        <begin position="9"/>
        <end position="36"/>
    </location>
</feature>
<evidence type="ECO:0000313" key="3">
    <source>
        <dbReference type="Proteomes" id="UP000515789"/>
    </source>
</evidence>
<reference evidence="2 3" key="1">
    <citation type="submission" date="2019-04" db="EMBL/GenBank/DDBJ databases">
        <authorList>
            <person name="Schori C."/>
            <person name="Ahrens C."/>
        </authorList>
    </citation>
    <scope>NUCLEOTIDE SEQUENCE [LARGE SCALE GENOMIC DNA]</scope>
    <source>
        <strain evidence="2 3">DSM 2950</strain>
    </source>
</reference>
<accession>A0A7G5MSQ2</accession>
<dbReference type="GeneID" id="75055702"/>
<protein>
    <submittedName>
        <fullName evidence="2">RNA polymerase subunit sigma-70</fullName>
    </submittedName>
</protein>
<dbReference type="RefSeq" id="WP_018598244.1">
    <property type="nucleotide sequence ID" value="NZ_CABLBP010000009.1"/>
</dbReference>
<name>A0A7G5MSQ2_9FIRM</name>
<evidence type="ECO:0000256" key="1">
    <source>
        <dbReference type="SAM" id="Coils"/>
    </source>
</evidence>
<gene>
    <name evidence="2" type="ORF">E5259_08595</name>
</gene>
<organism evidence="2 3">
    <name type="scientific">Blautia producta</name>
    <dbReference type="NCBI Taxonomy" id="33035"/>
    <lineage>
        <taxon>Bacteria</taxon>
        <taxon>Bacillati</taxon>
        <taxon>Bacillota</taxon>
        <taxon>Clostridia</taxon>
        <taxon>Lachnospirales</taxon>
        <taxon>Lachnospiraceae</taxon>
        <taxon>Blautia</taxon>
    </lineage>
</organism>
<dbReference type="EMBL" id="CP039126">
    <property type="protein sequence ID" value="QMW77645.1"/>
    <property type="molecule type" value="Genomic_DNA"/>
</dbReference>
<dbReference type="AlphaFoldDB" id="A0A7G5MSQ2"/>
<evidence type="ECO:0000313" key="2">
    <source>
        <dbReference type="EMBL" id="QMW77645.1"/>
    </source>
</evidence>
<sequence length="140" mass="16940">MDKDILHDYVDACELIRETEEDIKRLRKKRKTVIQTNVKGSNPEFPYNSQHFKIKGTPFTYSDDRQLRIEEKLLEERKANAERVKLQVEKWMCTIPSRMQRIIRYKIFENQTWEQVAEKIGRKATGDSVKMEFRRFLEKK</sequence>
<keyword evidence="1" id="KW-0175">Coiled coil</keyword>
<dbReference type="Proteomes" id="UP000515789">
    <property type="component" value="Chromosome"/>
</dbReference>
<proteinExistence type="predicted"/>